<dbReference type="InterPro" id="IPR012341">
    <property type="entry name" value="6hp_glycosidase-like_sf"/>
</dbReference>
<gene>
    <name evidence="3" type="ORF">TES1_0357</name>
</gene>
<dbReference type="KEGG" id="ths:TES1_0357"/>
<dbReference type="GO" id="GO:0005975">
    <property type="term" value="P:carbohydrate metabolic process"/>
    <property type="evidence" value="ECO:0007669"/>
    <property type="project" value="InterPro"/>
</dbReference>
<organism evidence="3 4">
    <name type="scientific">Thermococcus paralvinellae</name>
    <dbReference type="NCBI Taxonomy" id="582419"/>
    <lineage>
        <taxon>Archaea</taxon>
        <taxon>Methanobacteriati</taxon>
        <taxon>Methanobacteriota</taxon>
        <taxon>Thermococci</taxon>
        <taxon>Thermococcales</taxon>
        <taxon>Thermococcaceae</taxon>
        <taxon>Thermococcus</taxon>
    </lineage>
</organism>
<dbReference type="OrthoDB" id="7795at2157"/>
<dbReference type="Pfam" id="PF06202">
    <property type="entry name" value="GDE_C"/>
    <property type="match status" value="1"/>
</dbReference>
<reference evidence="3 4" key="1">
    <citation type="journal article" date="2014" name="Int. J. Syst. Evol. Microbiol.">
        <title>Thermococcus paralvinellae sp. nov. and Thermococcus cleftensis sp. nov. of hyperthermophilic heterotrophs from deep-sea hydrothermal vents.</title>
        <authorList>
            <person name="Hensley S.A."/>
            <person name="Jung J.H."/>
            <person name="Park C.S."/>
            <person name="Holden J.F."/>
        </authorList>
    </citation>
    <scope>NUCLEOTIDE SEQUENCE [LARGE SCALE GENOMIC DNA]</scope>
    <source>
        <strain evidence="3 4">ES1</strain>
    </source>
</reference>
<dbReference type="InterPro" id="IPR032790">
    <property type="entry name" value="GDE_C"/>
</dbReference>
<feature type="domain" description="Glycogen debranching enzyme C-terminal" evidence="1">
    <location>
        <begin position="231"/>
        <end position="586"/>
    </location>
</feature>
<evidence type="ECO:0008006" key="5">
    <source>
        <dbReference type="Google" id="ProtNLM"/>
    </source>
</evidence>
<name>W0I125_9EURY</name>
<keyword evidence="4" id="KW-1185">Reference proteome</keyword>
<dbReference type="InterPro" id="IPR008928">
    <property type="entry name" value="6-hairpin_glycosidase_sf"/>
</dbReference>
<evidence type="ECO:0000259" key="1">
    <source>
        <dbReference type="Pfam" id="PF06202"/>
    </source>
</evidence>
<dbReference type="EMBL" id="CP006965">
    <property type="protein sequence ID" value="AHF79751.1"/>
    <property type="molecule type" value="Genomic_DNA"/>
</dbReference>
<evidence type="ECO:0000313" key="3">
    <source>
        <dbReference type="EMBL" id="AHF79751.1"/>
    </source>
</evidence>
<dbReference type="Proteomes" id="UP000019027">
    <property type="component" value="Chromosome"/>
</dbReference>
<sequence length="647" mass="73949">MSRIVLSHNGAFVLSDEEGNMNKHYHGFYAFDTRFVKNISLEITKERLLGHIEPDHKTSISHILIGESTILMRKRELLNGWRYREELTFYNMSKKPVKIKIKYAFEVPFEGIFEVRGSHKPIERKIIKEQISNGVKYTYTGIDGIKRELEIKAEGFEFKSNYLTAKIPLEPLGKERISVEFSPRIYIKNPPFLIKEDFDFKLEEIVITNNAEINTIFKTSLRDLESLTVLTNYGLTVFAGIPYFMCLFGRDSIITSLFLLPYFPEYAKGTLRVLSKLQGKKFDKRTLEEPGKIPHEYRFGELSQASLMPFASYYGTIDATPLYLILAGEYVKWTKDYKTIKELKGTLNKALEWLFMKLEEGEGYIRYSHASPYVLMNQGWKDSKEGVPDEYGEPTKSAIALAEVQGYAYKALLDMAELSDVLDFEESTLREEAEKLKRRFNKDFWMEEEKFYAIALNGDNKPSKVISSNPGHLLFTGIAEHEKEIAERLFEKDMFSGWGIRTLSSREKAYNPFSYHNGSVWAHDNALIALGLAKIGEIEKAAFLGARILKAATLMNFQLPELFSGVESEIPIPVPRANVPQAWSAASSFAFLTAMLGLTPEGVSANPQLPEGLERVEIKSITIRGIKYKLIAKRKYETVEVEVKKVD</sequence>
<dbReference type="Gene3D" id="1.50.10.10">
    <property type="match status" value="1"/>
</dbReference>
<dbReference type="RefSeq" id="WP_042679714.1">
    <property type="nucleotide sequence ID" value="NZ_CP006965.1"/>
</dbReference>
<evidence type="ECO:0000259" key="2">
    <source>
        <dbReference type="Pfam" id="PF14742"/>
    </source>
</evidence>
<dbReference type="Pfam" id="PF14742">
    <property type="entry name" value="GDE_N_bis"/>
    <property type="match status" value="1"/>
</dbReference>
<dbReference type="STRING" id="582419.TES1_0357"/>
<feature type="domain" description="Putative glycogen debranching enzyme N-terminal" evidence="2">
    <location>
        <begin position="6"/>
        <end position="179"/>
    </location>
</feature>
<dbReference type="HOGENOM" id="CLU_019216_1_0_2"/>
<dbReference type="GeneID" id="24905841"/>
<dbReference type="AlphaFoldDB" id="W0I125"/>
<proteinExistence type="predicted"/>
<protein>
    <recommendedName>
        <fullName evidence="5">Glycogen debranching enzyme</fullName>
    </recommendedName>
</protein>
<accession>W0I125</accession>
<dbReference type="SUPFAM" id="SSF48208">
    <property type="entry name" value="Six-hairpin glycosidases"/>
    <property type="match status" value="1"/>
</dbReference>
<dbReference type="InterPro" id="IPR032856">
    <property type="entry name" value="GDE_N_bis"/>
</dbReference>
<evidence type="ECO:0000313" key="4">
    <source>
        <dbReference type="Proteomes" id="UP000019027"/>
    </source>
</evidence>